<accession>A0A9Q5SST4</accession>
<proteinExistence type="predicted"/>
<dbReference type="EMBL" id="NFIJ01000005">
    <property type="protein sequence ID" value="OUO05896.1"/>
    <property type="molecule type" value="Genomic_DNA"/>
</dbReference>
<dbReference type="Proteomes" id="UP000195975">
    <property type="component" value="Unassembled WGS sequence"/>
</dbReference>
<dbReference type="AlphaFoldDB" id="A0A9Q5SST4"/>
<name>A0A9Q5SST4_9BACT</name>
<dbReference type="RefSeq" id="WP_021862515.1">
    <property type="nucleotide sequence ID" value="NZ_CAJLBM010000011.1"/>
</dbReference>
<sequence>MRKQYTYKPVALRFRRWSRKRYAAFVSIQRAVTIGQLSANVSERFQTKNGSVHTSVLTFDKTGEGEVEEKEKTYRSDSSESIPLSRLFLQALCPVLTVSQPAASYAHIVKDNISEIAEGPSYKLKAFRDFRLYKYEIT</sequence>
<evidence type="ECO:0000313" key="1">
    <source>
        <dbReference type="EMBL" id="OUO05896.1"/>
    </source>
</evidence>
<evidence type="ECO:0000313" key="2">
    <source>
        <dbReference type="Proteomes" id="UP000195975"/>
    </source>
</evidence>
<protein>
    <submittedName>
        <fullName evidence="1">Uncharacterized protein</fullName>
    </submittedName>
</protein>
<comment type="caution">
    <text evidence="1">The sequence shown here is derived from an EMBL/GenBank/DDBJ whole genome shotgun (WGS) entry which is preliminary data.</text>
</comment>
<organism evidence="1 2">
    <name type="scientific">Parabacteroides johnsonii</name>
    <dbReference type="NCBI Taxonomy" id="387661"/>
    <lineage>
        <taxon>Bacteria</taxon>
        <taxon>Pseudomonadati</taxon>
        <taxon>Bacteroidota</taxon>
        <taxon>Bacteroidia</taxon>
        <taxon>Bacteroidales</taxon>
        <taxon>Tannerellaceae</taxon>
        <taxon>Parabacteroides</taxon>
    </lineage>
</organism>
<gene>
    <name evidence="1" type="ORF">B5F96_07480</name>
</gene>
<reference evidence="2" key="1">
    <citation type="submission" date="2017-04" db="EMBL/GenBank/DDBJ databases">
        <title>Function of individual gut microbiota members based on whole genome sequencing of pure cultures obtained from chicken caecum.</title>
        <authorList>
            <person name="Medvecky M."/>
            <person name="Cejkova D."/>
            <person name="Polansky O."/>
            <person name="Karasova D."/>
            <person name="Kubasova T."/>
            <person name="Cizek A."/>
            <person name="Rychlik I."/>
        </authorList>
    </citation>
    <scope>NUCLEOTIDE SEQUENCE [LARGE SCALE GENOMIC DNA]</scope>
    <source>
        <strain evidence="2">An42</strain>
    </source>
</reference>